<reference evidence="2" key="4">
    <citation type="submission" date="2019-03" db="UniProtKB">
        <authorList>
            <consortium name="EnsemblPlants"/>
        </authorList>
    </citation>
    <scope>IDENTIFICATION</scope>
</reference>
<reference evidence="2" key="5">
    <citation type="journal article" date="2021" name="G3 (Bethesda)">
        <title>Aegilops tauschii genome assembly Aet v5.0 features greater sequence contiguity and improved annotation.</title>
        <authorList>
            <person name="Wang L."/>
            <person name="Zhu T."/>
            <person name="Rodriguez J.C."/>
            <person name="Deal K.R."/>
            <person name="Dubcovsky J."/>
            <person name="McGuire P.E."/>
            <person name="Lux T."/>
            <person name="Spannagl M."/>
            <person name="Mayer K.F.X."/>
            <person name="Baldrich P."/>
            <person name="Meyers B.C."/>
            <person name="Huo N."/>
            <person name="Gu Y.Q."/>
            <person name="Zhou H."/>
            <person name="Devos K.M."/>
            <person name="Bennetzen J.L."/>
            <person name="Unver T."/>
            <person name="Budak H."/>
            <person name="Gulick P.J."/>
            <person name="Galiba G."/>
            <person name="Kalapos B."/>
            <person name="Nelson D.R."/>
            <person name="Li P."/>
            <person name="You F.M."/>
            <person name="Luo M.C."/>
            <person name="Dvorak J."/>
        </authorList>
    </citation>
    <scope>NUCLEOTIDE SEQUENCE [LARGE SCALE GENOMIC DNA]</scope>
    <source>
        <strain evidence="2">cv. AL8/78</strain>
    </source>
</reference>
<keyword evidence="1" id="KW-0812">Transmembrane</keyword>
<keyword evidence="1" id="KW-0472">Membrane</keyword>
<proteinExistence type="predicted"/>
<evidence type="ECO:0000313" key="2">
    <source>
        <dbReference type="EnsemblPlants" id="AET3Gv20210700.1"/>
    </source>
</evidence>
<dbReference type="EnsemblPlants" id="AET3Gv20210700.1">
    <property type="protein sequence ID" value="AET3Gv20210700.1"/>
    <property type="gene ID" value="AET3Gv20210700"/>
</dbReference>
<feature type="transmembrane region" description="Helical" evidence="1">
    <location>
        <begin position="15"/>
        <end position="36"/>
    </location>
</feature>
<dbReference type="Gramene" id="AET3Gv20210700.1">
    <property type="protein sequence ID" value="AET3Gv20210700.1"/>
    <property type="gene ID" value="AET3Gv20210700"/>
</dbReference>
<dbReference type="Proteomes" id="UP000015105">
    <property type="component" value="Chromosome 3D"/>
</dbReference>
<evidence type="ECO:0000313" key="3">
    <source>
        <dbReference type="Proteomes" id="UP000015105"/>
    </source>
</evidence>
<dbReference type="AlphaFoldDB" id="A0A453E3Q3"/>
<reference evidence="2" key="3">
    <citation type="journal article" date="2017" name="Nature">
        <title>Genome sequence of the progenitor of the wheat D genome Aegilops tauschii.</title>
        <authorList>
            <person name="Luo M.C."/>
            <person name="Gu Y.Q."/>
            <person name="Puiu D."/>
            <person name="Wang H."/>
            <person name="Twardziok S.O."/>
            <person name="Deal K.R."/>
            <person name="Huo N."/>
            <person name="Zhu T."/>
            <person name="Wang L."/>
            <person name="Wang Y."/>
            <person name="McGuire P.E."/>
            <person name="Liu S."/>
            <person name="Long H."/>
            <person name="Ramasamy R.K."/>
            <person name="Rodriguez J.C."/>
            <person name="Van S.L."/>
            <person name="Yuan L."/>
            <person name="Wang Z."/>
            <person name="Xia Z."/>
            <person name="Xiao L."/>
            <person name="Anderson O.D."/>
            <person name="Ouyang S."/>
            <person name="Liang Y."/>
            <person name="Zimin A.V."/>
            <person name="Pertea G."/>
            <person name="Qi P."/>
            <person name="Bennetzen J.L."/>
            <person name="Dai X."/>
            <person name="Dawson M.W."/>
            <person name="Muller H.G."/>
            <person name="Kugler K."/>
            <person name="Rivarola-Duarte L."/>
            <person name="Spannagl M."/>
            <person name="Mayer K.F.X."/>
            <person name="Lu F.H."/>
            <person name="Bevan M.W."/>
            <person name="Leroy P."/>
            <person name="Li P."/>
            <person name="You F.M."/>
            <person name="Sun Q."/>
            <person name="Liu Z."/>
            <person name="Lyons E."/>
            <person name="Wicker T."/>
            <person name="Salzberg S.L."/>
            <person name="Devos K.M."/>
            <person name="Dvorak J."/>
        </authorList>
    </citation>
    <scope>NUCLEOTIDE SEQUENCE [LARGE SCALE GENOMIC DNA]</scope>
    <source>
        <strain evidence="2">cv. AL8/78</strain>
    </source>
</reference>
<reference evidence="3" key="1">
    <citation type="journal article" date="2014" name="Science">
        <title>Ancient hybridizations among the ancestral genomes of bread wheat.</title>
        <authorList>
            <consortium name="International Wheat Genome Sequencing Consortium,"/>
            <person name="Marcussen T."/>
            <person name="Sandve S.R."/>
            <person name="Heier L."/>
            <person name="Spannagl M."/>
            <person name="Pfeifer M."/>
            <person name="Jakobsen K.S."/>
            <person name="Wulff B.B."/>
            <person name="Steuernagel B."/>
            <person name="Mayer K.F."/>
            <person name="Olsen O.A."/>
        </authorList>
    </citation>
    <scope>NUCLEOTIDE SEQUENCE [LARGE SCALE GENOMIC DNA]</scope>
    <source>
        <strain evidence="3">cv. AL8/78</strain>
    </source>
</reference>
<name>A0A453E3Q3_AEGTS</name>
<protein>
    <submittedName>
        <fullName evidence="2">Uncharacterized protein</fullName>
    </submittedName>
</protein>
<keyword evidence="3" id="KW-1185">Reference proteome</keyword>
<accession>A0A453E3Q3</accession>
<reference evidence="3" key="2">
    <citation type="journal article" date="2017" name="Nat. Plants">
        <title>The Aegilops tauschii genome reveals multiple impacts of transposons.</title>
        <authorList>
            <person name="Zhao G."/>
            <person name="Zou C."/>
            <person name="Li K."/>
            <person name="Wang K."/>
            <person name="Li T."/>
            <person name="Gao L."/>
            <person name="Zhang X."/>
            <person name="Wang H."/>
            <person name="Yang Z."/>
            <person name="Liu X."/>
            <person name="Jiang W."/>
            <person name="Mao L."/>
            <person name="Kong X."/>
            <person name="Jiao Y."/>
            <person name="Jia J."/>
        </authorList>
    </citation>
    <scope>NUCLEOTIDE SEQUENCE [LARGE SCALE GENOMIC DNA]</scope>
    <source>
        <strain evidence="3">cv. AL8/78</strain>
    </source>
</reference>
<organism evidence="2 3">
    <name type="scientific">Aegilops tauschii subsp. strangulata</name>
    <name type="common">Goatgrass</name>
    <dbReference type="NCBI Taxonomy" id="200361"/>
    <lineage>
        <taxon>Eukaryota</taxon>
        <taxon>Viridiplantae</taxon>
        <taxon>Streptophyta</taxon>
        <taxon>Embryophyta</taxon>
        <taxon>Tracheophyta</taxon>
        <taxon>Spermatophyta</taxon>
        <taxon>Magnoliopsida</taxon>
        <taxon>Liliopsida</taxon>
        <taxon>Poales</taxon>
        <taxon>Poaceae</taxon>
        <taxon>BOP clade</taxon>
        <taxon>Pooideae</taxon>
        <taxon>Triticodae</taxon>
        <taxon>Triticeae</taxon>
        <taxon>Triticinae</taxon>
        <taxon>Aegilops</taxon>
    </lineage>
</organism>
<evidence type="ECO:0000256" key="1">
    <source>
        <dbReference type="SAM" id="Phobius"/>
    </source>
</evidence>
<sequence>RFVPPPTTPTPTSTMLVFSLFLASSLFFCCPIPNLIDAMGGVSTTHISTNLCFKSRKNHYPHLDQPLIIANPSHRHPSPPIRLPSPLLLHPCLCRTLSPTFTHSHIRLFILQKYINIHKHHACSKLNELEKAHFCTT</sequence>
<keyword evidence="1" id="KW-1133">Transmembrane helix</keyword>